<dbReference type="Proteomes" id="UP000054558">
    <property type="component" value="Unassembled WGS sequence"/>
</dbReference>
<feature type="compositionally biased region" description="Polar residues" evidence="1">
    <location>
        <begin position="399"/>
        <end position="417"/>
    </location>
</feature>
<dbReference type="InterPro" id="IPR017482">
    <property type="entry name" value="Lambda-type_endonuclease"/>
</dbReference>
<proteinExistence type="predicted"/>
<dbReference type="CDD" id="cd22343">
    <property type="entry name" value="PDDEXK_lambda_exonuclease-like"/>
    <property type="match status" value="1"/>
</dbReference>
<feature type="compositionally biased region" description="Polar residues" evidence="1">
    <location>
        <begin position="427"/>
        <end position="436"/>
    </location>
</feature>
<dbReference type="InterPro" id="IPR051703">
    <property type="entry name" value="NF-kappa-B_Signaling_Reg"/>
</dbReference>
<dbReference type="InterPro" id="IPR011335">
    <property type="entry name" value="Restrct_endonuc-II-like"/>
</dbReference>
<protein>
    <recommendedName>
        <fullName evidence="2">YqaJ viral recombinase domain-containing protein</fullName>
    </recommendedName>
</protein>
<dbReference type="InterPro" id="IPR011604">
    <property type="entry name" value="PDDEXK-like_dom_sf"/>
</dbReference>
<feature type="compositionally biased region" description="Low complexity" evidence="1">
    <location>
        <begin position="538"/>
        <end position="547"/>
    </location>
</feature>
<dbReference type="OMA" id="ADLECNT"/>
<dbReference type="PANTHER" id="PTHR46609:SF6">
    <property type="entry name" value="EXONUCLEASE, PHAGE-TYPE_RECB, C-TERMINAL DOMAIN-CONTAINING PROTEIN-RELATED"/>
    <property type="match status" value="1"/>
</dbReference>
<feature type="compositionally biased region" description="Basic and acidic residues" evidence="1">
    <location>
        <begin position="441"/>
        <end position="453"/>
    </location>
</feature>
<dbReference type="GO" id="GO:0006281">
    <property type="term" value="P:DNA repair"/>
    <property type="evidence" value="ECO:0007669"/>
    <property type="project" value="UniProtKB-ARBA"/>
</dbReference>
<evidence type="ECO:0000313" key="3">
    <source>
        <dbReference type="EMBL" id="GAQ87718.1"/>
    </source>
</evidence>
<feature type="compositionally biased region" description="Low complexity" evidence="1">
    <location>
        <begin position="172"/>
        <end position="182"/>
    </location>
</feature>
<organism evidence="3 4">
    <name type="scientific">Klebsormidium nitens</name>
    <name type="common">Green alga</name>
    <name type="synonym">Ulothrix nitens</name>
    <dbReference type="NCBI Taxonomy" id="105231"/>
    <lineage>
        <taxon>Eukaryota</taxon>
        <taxon>Viridiplantae</taxon>
        <taxon>Streptophyta</taxon>
        <taxon>Klebsormidiophyceae</taxon>
        <taxon>Klebsormidiales</taxon>
        <taxon>Klebsormidiaceae</taxon>
        <taxon>Klebsormidium</taxon>
    </lineage>
</organism>
<reference evidence="3 4" key="1">
    <citation type="journal article" date="2014" name="Nat. Commun.">
        <title>Klebsormidium flaccidum genome reveals primary factors for plant terrestrial adaptation.</title>
        <authorList>
            <person name="Hori K."/>
            <person name="Maruyama F."/>
            <person name="Fujisawa T."/>
            <person name="Togashi T."/>
            <person name="Yamamoto N."/>
            <person name="Seo M."/>
            <person name="Sato S."/>
            <person name="Yamada T."/>
            <person name="Mori H."/>
            <person name="Tajima N."/>
            <person name="Moriyama T."/>
            <person name="Ikeuchi M."/>
            <person name="Watanabe M."/>
            <person name="Wada H."/>
            <person name="Kobayashi K."/>
            <person name="Saito M."/>
            <person name="Masuda T."/>
            <person name="Sasaki-Sekimoto Y."/>
            <person name="Mashiguchi K."/>
            <person name="Awai K."/>
            <person name="Shimojima M."/>
            <person name="Masuda S."/>
            <person name="Iwai M."/>
            <person name="Nobusawa T."/>
            <person name="Narise T."/>
            <person name="Kondo S."/>
            <person name="Saito H."/>
            <person name="Sato R."/>
            <person name="Murakawa M."/>
            <person name="Ihara Y."/>
            <person name="Oshima-Yamada Y."/>
            <person name="Ohtaka K."/>
            <person name="Satoh M."/>
            <person name="Sonobe K."/>
            <person name="Ishii M."/>
            <person name="Ohtani R."/>
            <person name="Kanamori-Sato M."/>
            <person name="Honoki R."/>
            <person name="Miyazaki D."/>
            <person name="Mochizuki H."/>
            <person name="Umetsu J."/>
            <person name="Higashi K."/>
            <person name="Shibata D."/>
            <person name="Kamiya Y."/>
            <person name="Sato N."/>
            <person name="Nakamura Y."/>
            <person name="Tabata S."/>
            <person name="Ida S."/>
            <person name="Kurokawa K."/>
            <person name="Ohta H."/>
        </authorList>
    </citation>
    <scope>NUCLEOTIDE SEQUENCE [LARGE SCALE GENOMIC DNA]</scope>
    <source>
        <strain evidence="3 4">NIES-2285</strain>
    </source>
</reference>
<feature type="domain" description="YqaJ viral recombinase" evidence="2">
    <location>
        <begin position="814"/>
        <end position="953"/>
    </location>
</feature>
<feature type="region of interest" description="Disordered" evidence="1">
    <location>
        <begin position="85"/>
        <end position="152"/>
    </location>
</feature>
<dbReference type="OrthoDB" id="421276at2759"/>
<feature type="region of interest" description="Disordered" evidence="1">
    <location>
        <begin position="168"/>
        <end position="194"/>
    </location>
</feature>
<feature type="compositionally biased region" description="Basic residues" evidence="1">
    <location>
        <begin position="363"/>
        <end position="373"/>
    </location>
</feature>
<dbReference type="PANTHER" id="PTHR46609">
    <property type="entry name" value="EXONUCLEASE, PHAGE-TYPE/RECB, C-TERMINAL DOMAIN-CONTAINING PROTEIN"/>
    <property type="match status" value="1"/>
</dbReference>
<evidence type="ECO:0000259" key="2">
    <source>
        <dbReference type="Pfam" id="PF09588"/>
    </source>
</evidence>
<dbReference type="InterPro" id="IPR019080">
    <property type="entry name" value="YqaJ_viral_recombinase"/>
</dbReference>
<dbReference type="Gene3D" id="3.90.320.10">
    <property type="match status" value="1"/>
</dbReference>
<dbReference type="SUPFAM" id="SSF52980">
    <property type="entry name" value="Restriction endonuclease-like"/>
    <property type="match status" value="1"/>
</dbReference>
<feature type="compositionally biased region" description="Polar residues" evidence="1">
    <location>
        <begin position="715"/>
        <end position="755"/>
    </location>
</feature>
<sequence length="1058" mass="113618">MATSLLATYGPHRLLRTGVLSKQDSRGSFRHTASQGSSCTATCQVGRQVTDTFLQRRTMFHLQRAAGARRRCAPRYLSTFARAFASPNPQAPGESQARPPFPPLRSRHPAEANSTPDHSHNGSDGNGFRGPLSLEDTRSEAPGGGDLTPEKRPPVAAVLAEMRQRLKRANGKRAGTAGAATGPSDGRAESSKRQAAIMDVTRNRERPHLPAFKHAPPIAVLSAQAAQSAVEPIANELLTLEAPSLNTEVYQSTPSEVAGNGQYKATELHDRSGFDDEISSSVAGDLLSFRQSPPQSLQTQPPRTPPSVISSWSLPPSLFPGQKPSKNSPVEVRPENPDAASSSAPPDSPNGPTSLRRLPPMKLRSRSLFRRKVGLGGERSEDGAGSSGRADEGSRTLSDRSASSGENVSRTAEPSSGETGGVGWSATERNGSSLDESQAAGRERPLEGALKGELEGAIPLTEWMHAARASEPLRTSADSRGSQPLSVLENAEEISCIESADLDVQRLSLDADDDALLTEWLGPSNRFSGAPESEGLDLDSSGSSSSSQQTEISQTEVENGSQTAAGILEAELRGGGGEATPLTEWLTPSGDDTAVLSLDESPVSSSQAPLTEWRPETGRDGVGGASRASSETRFRLPIPLVEPTSSVRTGQRAQFRKFLPKVSDRLAFRGELLPKMSPTVEQANRTSDNANGTNALGRSGALDDSDSSGRFSDGAQSISDAFHSKPQSGPPSQSNGAPRGSDSASSVSDGPQSFSDVAGSLSDASRSLSDGSQAVSVVSKSLSDAFSLASDGPKTAPDGPKSASDGPDEQRTPEWYALRRWRLTASAFASAVGFFPEQRLRLWEEKLELREPFRGNQATVWGTKQETPALEQYARITGNQVTHQSFQVYKDPDDVYTWLGASPDGLMAYDSAGLGQGPGVLEVKCPFGREGPEIVQPYPSVPFYYIPQVQGLLEIFDRQWADFFVWTVNGSVVFRVERDPAYWALLFPVLSHFWWQHVVPAKHELVHGRKDPDYLRTRFEPQPKDVRTELIIAESKRLSARSPAIWTDSGRVRNGNYG</sequence>
<accession>A0A1Y1IHV4</accession>
<feature type="compositionally biased region" description="Polar residues" evidence="1">
    <location>
        <begin position="548"/>
        <end position="562"/>
    </location>
</feature>
<dbReference type="AlphaFoldDB" id="A0A1Y1IHV4"/>
<feature type="region of interest" description="Disordered" evidence="1">
    <location>
        <begin position="673"/>
        <end position="768"/>
    </location>
</feature>
<dbReference type="NCBIfam" id="TIGR03033">
    <property type="entry name" value="phage_rel_nuc"/>
    <property type="match status" value="1"/>
</dbReference>
<dbReference type="STRING" id="105231.A0A1Y1IHV4"/>
<feature type="region of interest" description="Disordered" evidence="1">
    <location>
        <begin position="787"/>
        <end position="811"/>
    </location>
</feature>
<feature type="region of interest" description="Disordered" evidence="1">
    <location>
        <begin position="522"/>
        <end position="562"/>
    </location>
</feature>
<feature type="region of interest" description="Disordered" evidence="1">
    <location>
        <begin position="284"/>
        <end position="453"/>
    </location>
</feature>
<evidence type="ECO:0000313" key="4">
    <source>
        <dbReference type="Proteomes" id="UP000054558"/>
    </source>
</evidence>
<name>A0A1Y1IHV4_KLENI</name>
<gene>
    <name evidence="3" type="ORF">KFL_003720090</name>
</gene>
<dbReference type="Pfam" id="PF09588">
    <property type="entry name" value="YqaJ"/>
    <property type="match status" value="1"/>
</dbReference>
<feature type="region of interest" description="Disordered" evidence="1">
    <location>
        <begin position="574"/>
        <end position="637"/>
    </location>
</feature>
<feature type="compositionally biased region" description="Polar residues" evidence="1">
    <location>
        <begin position="679"/>
        <end position="696"/>
    </location>
</feature>
<feature type="compositionally biased region" description="Basic and acidic residues" evidence="1">
    <location>
        <begin position="389"/>
        <end position="398"/>
    </location>
</feature>
<dbReference type="EMBL" id="DF237321">
    <property type="protein sequence ID" value="GAQ87718.1"/>
    <property type="molecule type" value="Genomic_DNA"/>
</dbReference>
<evidence type="ECO:0000256" key="1">
    <source>
        <dbReference type="SAM" id="MobiDB-lite"/>
    </source>
</evidence>
<feature type="compositionally biased region" description="Low complexity" evidence="1">
    <location>
        <begin position="290"/>
        <end position="301"/>
    </location>
</feature>
<keyword evidence="4" id="KW-1185">Reference proteome</keyword>